<dbReference type="EMBL" id="JAESWA010000019">
    <property type="protein sequence ID" value="MBL4931277.1"/>
    <property type="molecule type" value="Genomic_DNA"/>
</dbReference>
<protein>
    <recommendedName>
        <fullName evidence="9">RsgI N-terminal anti-sigma domain-containing protein</fullName>
    </recommendedName>
</protein>
<reference evidence="10" key="1">
    <citation type="submission" date="2021-01" db="EMBL/GenBank/DDBJ databases">
        <title>Genome public.</title>
        <authorList>
            <person name="Liu C."/>
            <person name="Sun Q."/>
        </authorList>
    </citation>
    <scope>NUCLEOTIDE SEQUENCE</scope>
    <source>
        <strain evidence="10">YIM B02565</strain>
    </source>
</reference>
<comment type="caution">
    <text evidence="10">The sequence shown here is derived from an EMBL/GenBank/DDBJ whole genome shotgun (WGS) entry which is preliminary data.</text>
</comment>
<comment type="subcellular location">
    <subcellularLocation>
        <location evidence="1">Cell membrane</location>
        <topology evidence="1">Single-pass membrane protein</topology>
    </subcellularLocation>
</comment>
<feature type="coiled-coil region" evidence="6">
    <location>
        <begin position="144"/>
        <end position="178"/>
    </location>
</feature>
<feature type="domain" description="RsgI N-terminal anti-sigma" evidence="9">
    <location>
        <begin position="1"/>
        <end position="48"/>
    </location>
</feature>
<name>A0A937FFD4_9CLOT</name>
<dbReference type="RefSeq" id="WP_202766662.1">
    <property type="nucleotide sequence ID" value="NZ_JAESWA010000019.1"/>
</dbReference>
<dbReference type="Pfam" id="PF12791">
    <property type="entry name" value="RsgI_N"/>
    <property type="match status" value="1"/>
</dbReference>
<keyword evidence="3 8" id="KW-0812">Transmembrane</keyword>
<keyword evidence="4 8" id="KW-1133">Transmembrane helix</keyword>
<evidence type="ECO:0000256" key="5">
    <source>
        <dbReference type="ARBA" id="ARBA00023136"/>
    </source>
</evidence>
<gene>
    <name evidence="10" type="ORF">JK634_05630</name>
</gene>
<evidence type="ECO:0000256" key="1">
    <source>
        <dbReference type="ARBA" id="ARBA00004162"/>
    </source>
</evidence>
<dbReference type="AlphaFoldDB" id="A0A937FFD4"/>
<organism evidence="10 11">
    <name type="scientific">Clostridium paridis</name>
    <dbReference type="NCBI Taxonomy" id="2803863"/>
    <lineage>
        <taxon>Bacteria</taxon>
        <taxon>Bacillati</taxon>
        <taxon>Bacillota</taxon>
        <taxon>Clostridia</taxon>
        <taxon>Eubacteriales</taxon>
        <taxon>Clostridiaceae</taxon>
        <taxon>Clostridium</taxon>
    </lineage>
</organism>
<feature type="region of interest" description="Disordered" evidence="7">
    <location>
        <begin position="231"/>
        <end position="316"/>
    </location>
</feature>
<evidence type="ECO:0000256" key="3">
    <source>
        <dbReference type="ARBA" id="ARBA00022692"/>
    </source>
</evidence>
<dbReference type="PROSITE" id="PS51849">
    <property type="entry name" value="RSGI_N"/>
    <property type="match status" value="1"/>
</dbReference>
<evidence type="ECO:0000256" key="2">
    <source>
        <dbReference type="ARBA" id="ARBA00022475"/>
    </source>
</evidence>
<evidence type="ECO:0000256" key="7">
    <source>
        <dbReference type="SAM" id="MobiDB-lite"/>
    </source>
</evidence>
<dbReference type="GO" id="GO:0005886">
    <property type="term" value="C:plasma membrane"/>
    <property type="evidence" value="ECO:0007669"/>
    <property type="project" value="UniProtKB-SubCell"/>
</dbReference>
<keyword evidence="2" id="KW-1003">Cell membrane</keyword>
<evidence type="ECO:0000313" key="10">
    <source>
        <dbReference type="EMBL" id="MBL4931277.1"/>
    </source>
</evidence>
<dbReference type="Proteomes" id="UP000623681">
    <property type="component" value="Unassembled WGS sequence"/>
</dbReference>
<evidence type="ECO:0000256" key="6">
    <source>
        <dbReference type="SAM" id="Coils"/>
    </source>
</evidence>
<evidence type="ECO:0000259" key="9">
    <source>
        <dbReference type="PROSITE" id="PS51849"/>
    </source>
</evidence>
<evidence type="ECO:0000256" key="4">
    <source>
        <dbReference type="ARBA" id="ARBA00022989"/>
    </source>
</evidence>
<proteinExistence type="predicted"/>
<accession>A0A937FFD4</accession>
<feature type="compositionally biased region" description="Basic and acidic residues" evidence="7">
    <location>
        <begin position="263"/>
        <end position="316"/>
    </location>
</feature>
<evidence type="ECO:0000313" key="11">
    <source>
        <dbReference type="Proteomes" id="UP000623681"/>
    </source>
</evidence>
<feature type="compositionally biased region" description="Basic and acidic residues" evidence="7">
    <location>
        <begin position="231"/>
        <end position="250"/>
    </location>
</feature>
<dbReference type="InterPro" id="IPR024449">
    <property type="entry name" value="Anti-sigma_RsgI_N"/>
</dbReference>
<sequence length="316" mass="35240">MKGIVLEKHDGYGIVLDEKGNFHKVKNIDSLVIGQEYINNSVFKFNRSLVYKVASFAMVMLFVSFGYAYAKPSSYISLDINPSVELKANMFGRVIGVNPLNEDGKKIYSGLKLKGEKEEEALKELIKAAKDNGYLKVGEDNAVAITLSSNSKNSEDKVAELEDELKQELKDADLGETEVVVQNLNLERREDAEKLGISPGKMLLIEKLQSEEQGVSAEEYANKPVKEIMKAINEAKKEDNTETKKEKSNSEEINSDKNATTQKENKDKVKNKDDKVKNSNIDTKSKKNDDNNQAETKKSSSDGKEGSNNKEGKDKK</sequence>
<feature type="transmembrane region" description="Helical" evidence="8">
    <location>
        <begin position="49"/>
        <end position="70"/>
    </location>
</feature>
<dbReference type="InterPro" id="IPR055431">
    <property type="entry name" value="RsgI_M"/>
</dbReference>
<keyword evidence="6" id="KW-0175">Coiled coil</keyword>
<evidence type="ECO:0000256" key="8">
    <source>
        <dbReference type="SAM" id="Phobius"/>
    </source>
</evidence>
<keyword evidence="11" id="KW-1185">Reference proteome</keyword>
<dbReference type="Pfam" id="PF23750">
    <property type="entry name" value="RsgI_M"/>
    <property type="match status" value="1"/>
</dbReference>
<keyword evidence="5 8" id="KW-0472">Membrane</keyword>